<gene>
    <name evidence="2" type="ORF">SPHA_11189</name>
</gene>
<protein>
    <submittedName>
        <fullName evidence="2">Uncharacterized protein</fullName>
    </submittedName>
</protein>
<keyword evidence="3" id="KW-1185">Reference proteome</keyword>
<evidence type="ECO:0000313" key="2">
    <source>
        <dbReference type="EMBL" id="CAE1170653.1"/>
    </source>
</evidence>
<dbReference type="AlphaFoldDB" id="A0A812B7E9"/>
<evidence type="ECO:0000313" key="3">
    <source>
        <dbReference type="Proteomes" id="UP000597762"/>
    </source>
</evidence>
<evidence type="ECO:0000256" key="1">
    <source>
        <dbReference type="SAM" id="Phobius"/>
    </source>
</evidence>
<reference evidence="2" key="1">
    <citation type="submission" date="2021-01" db="EMBL/GenBank/DDBJ databases">
        <authorList>
            <person name="Li R."/>
            <person name="Bekaert M."/>
        </authorList>
    </citation>
    <scope>NUCLEOTIDE SEQUENCE</scope>
    <source>
        <strain evidence="2">Farmed</strain>
    </source>
</reference>
<dbReference type="Proteomes" id="UP000597762">
    <property type="component" value="Unassembled WGS sequence"/>
</dbReference>
<keyword evidence="1" id="KW-1133">Transmembrane helix</keyword>
<feature type="transmembrane region" description="Helical" evidence="1">
    <location>
        <begin position="307"/>
        <end position="328"/>
    </location>
</feature>
<sequence>MMSNARDIFHITRCLFLPVHHLPHNHLSAKRLLPPSSLLSPLYPSSLVPLLSSLCPASLEPSLSVSLPGVTCTVVVRLSARRHLYRHCPSLCPASLVPLLSVSLPRRHLYRRCPSLFAGVTCTVVVRLSAGVTCTVVVRLSAGVHLVPSLSVSLPSVTCRRCRLSSASPYRRCPSLFPASVPRLFPACTVVVHLSCRCHVPSLSISLPGVLYRRLFPVSVVPVVPSLPGVSCTVVVHLSSPVSCTASSLFPVVVHLSSPASLVPSLSISLPRRHLYRRCPSLFPGVTCTVVVRLSARHHLYRRRPSLCSASLVLLLFLPIIISLPSLFQLNPSSFLILAYSVKYC</sequence>
<keyword evidence="1" id="KW-0472">Membrane</keyword>
<accession>A0A812B7E9</accession>
<name>A0A812B7E9_ACAPH</name>
<dbReference type="EMBL" id="CAHIKZ030000368">
    <property type="protein sequence ID" value="CAE1170653.1"/>
    <property type="molecule type" value="Genomic_DNA"/>
</dbReference>
<organism evidence="2 3">
    <name type="scientific">Acanthosepion pharaonis</name>
    <name type="common">Pharaoh cuttlefish</name>
    <name type="synonym">Sepia pharaonis</name>
    <dbReference type="NCBI Taxonomy" id="158019"/>
    <lineage>
        <taxon>Eukaryota</taxon>
        <taxon>Metazoa</taxon>
        <taxon>Spiralia</taxon>
        <taxon>Lophotrochozoa</taxon>
        <taxon>Mollusca</taxon>
        <taxon>Cephalopoda</taxon>
        <taxon>Coleoidea</taxon>
        <taxon>Decapodiformes</taxon>
        <taxon>Sepiida</taxon>
        <taxon>Sepiina</taxon>
        <taxon>Sepiidae</taxon>
        <taxon>Acanthosepion</taxon>
    </lineage>
</organism>
<comment type="caution">
    <text evidence="2">The sequence shown here is derived from an EMBL/GenBank/DDBJ whole genome shotgun (WGS) entry which is preliminary data.</text>
</comment>
<proteinExistence type="predicted"/>
<keyword evidence="1" id="KW-0812">Transmembrane</keyword>